<dbReference type="SFLD" id="SFLDG01135">
    <property type="entry name" value="C1.5.6:_HAD__Beta-PGM__Phospha"/>
    <property type="match status" value="1"/>
</dbReference>
<dbReference type="Gene3D" id="3.40.50.1000">
    <property type="entry name" value="HAD superfamily/HAD-like"/>
    <property type="match status" value="1"/>
</dbReference>
<evidence type="ECO:0000256" key="3">
    <source>
        <dbReference type="HAMAP-Rule" id="MF_01250"/>
    </source>
</evidence>
<dbReference type="InterPro" id="IPR023733">
    <property type="entry name" value="Pyrophosphatase_Ppax"/>
</dbReference>
<dbReference type="HAMAP" id="MF_01250">
    <property type="entry name" value="Pyrophosphat_PpaX"/>
    <property type="match status" value="1"/>
</dbReference>
<protein>
    <recommendedName>
        <fullName evidence="3">Pyrophosphatase PpaX</fullName>
        <ecNumber evidence="3">3.6.1.1</ecNumber>
    </recommendedName>
</protein>
<dbReference type="PRINTS" id="PR00413">
    <property type="entry name" value="HADHALOGNASE"/>
</dbReference>
<dbReference type="AlphaFoldDB" id="A0A7Y0KBC6"/>
<dbReference type="PANTHER" id="PTHR43434:SF26">
    <property type="entry name" value="PYROPHOSPHATASE PPAX"/>
    <property type="match status" value="1"/>
</dbReference>
<feature type="active site" description="Nucleophile" evidence="3">
    <location>
        <position position="14"/>
    </location>
</feature>
<dbReference type="InterPro" id="IPR006439">
    <property type="entry name" value="HAD-SF_hydro_IA"/>
</dbReference>
<keyword evidence="2 3" id="KW-0460">Magnesium</keyword>
<dbReference type="GO" id="GO:0008967">
    <property type="term" value="F:phosphoglycolate phosphatase activity"/>
    <property type="evidence" value="ECO:0007669"/>
    <property type="project" value="TreeGrafter"/>
</dbReference>
<dbReference type="Gene3D" id="1.10.150.240">
    <property type="entry name" value="Putative phosphatase, domain 2"/>
    <property type="match status" value="1"/>
</dbReference>
<dbReference type="InterPro" id="IPR023214">
    <property type="entry name" value="HAD_sf"/>
</dbReference>
<name>A0A7Y0KBC6_9BACI</name>
<comment type="similarity">
    <text evidence="3">Belongs to the HAD-like hydrolase superfamily. PpaX family.</text>
</comment>
<organism evidence="4 5">
    <name type="scientific">Niallia alba</name>
    <dbReference type="NCBI Taxonomy" id="2729105"/>
    <lineage>
        <taxon>Bacteria</taxon>
        <taxon>Bacillati</taxon>
        <taxon>Bacillota</taxon>
        <taxon>Bacilli</taxon>
        <taxon>Bacillales</taxon>
        <taxon>Bacillaceae</taxon>
        <taxon>Niallia</taxon>
    </lineage>
</organism>
<proteinExistence type="inferred from homology"/>
<dbReference type="GO" id="GO:0004427">
    <property type="term" value="F:inorganic diphosphate phosphatase activity"/>
    <property type="evidence" value="ECO:0007669"/>
    <property type="project" value="UniProtKB-UniRule"/>
</dbReference>
<dbReference type="NCBIfam" id="TIGR01549">
    <property type="entry name" value="HAD-SF-IA-v1"/>
    <property type="match status" value="1"/>
</dbReference>
<reference evidence="4 5" key="1">
    <citation type="submission" date="2020-04" db="EMBL/GenBank/DDBJ databases">
        <title>Bacillus sp. UniB3 isolated from commercial digestive syrup.</title>
        <authorList>
            <person name="Thorat V."/>
            <person name="Kirdat K."/>
            <person name="Tiwarekar B."/>
            <person name="Yadav A."/>
        </authorList>
    </citation>
    <scope>NUCLEOTIDE SEQUENCE [LARGE SCALE GENOMIC DNA]</scope>
    <source>
        <strain evidence="4 5">UniB3</strain>
    </source>
</reference>
<dbReference type="CDD" id="cd02616">
    <property type="entry name" value="HAD_PPase"/>
    <property type="match status" value="1"/>
</dbReference>
<dbReference type="GO" id="GO:0000287">
    <property type="term" value="F:magnesium ion binding"/>
    <property type="evidence" value="ECO:0007669"/>
    <property type="project" value="UniProtKB-UniRule"/>
</dbReference>
<keyword evidence="1 3" id="KW-0378">Hydrolase</keyword>
<dbReference type="InterPro" id="IPR036412">
    <property type="entry name" value="HAD-like_sf"/>
</dbReference>
<dbReference type="GO" id="GO:0005829">
    <property type="term" value="C:cytosol"/>
    <property type="evidence" value="ECO:0007669"/>
    <property type="project" value="TreeGrafter"/>
</dbReference>
<dbReference type="SFLD" id="SFLDG01129">
    <property type="entry name" value="C1.5:_HAD__Beta-PGM__Phosphata"/>
    <property type="match status" value="1"/>
</dbReference>
<dbReference type="EMBL" id="JABBPK010000001">
    <property type="protein sequence ID" value="NMO79121.1"/>
    <property type="molecule type" value="Genomic_DNA"/>
</dbReference>
<comment type="cofactor">
    <cofactor evidence="3">
        <name>Mg(2+)</name>
        <dbReference type="ChEBI" id="CHEBI:18420"/>
    </cofactor>
</comment>
<dbReference type="InterPro" id="IPR023198">
    <property type="entry name" value="PGP-like_dom2"/>
</dbReference>
<dbReference type="PANTHER" id="PTHR43434">
    <property type="entry name" value="PHOSPHOGLYCOLATE PHOSPHATASE"/>
    <property type="match status" value="1"/>
</dbReference>
<sequence>MFRLTGKINTALFDLDGTLINTNELIISSYLHTLNHYYPGKYERKDVIPFMGPPLLETFESIDKWRAPEMMTMYRSYNIENHDKIVTIFDGVYDAIKELKQRGFKLAIVSTKLSDVVEMGLKLTKLDEFFDVVVALDHVTKAKPDPEPVLLALEKLKASPSEAIMVGDNKHDILSGKNAGTLTAGVAWTLKGKEFLQEYNPDYIFENMKDILSIPEVQSS</sequence>
<comment type="catalytic activity">
    <reaction evidence="3">
        <text>diphosphate + H2O = 2 phosphate + H(+)</text>
        <dbReference type="Rhea" id="RHEA:24576"/>
        <dbReference type="ChEBI" id="CHEBI:15377"/>
        <dbReference type="ChEBI" id="CHEBI:15378"/>
        <dbReference type="ChEBI" id="CHEBI:33019"/>
        <dbReference type="ChEBI" id="CHEBI:43474"/>
        <dbReference type="EC" id="3.6.1.1"/>
    </reaction>
</comment>
<accession>A0A7Y0KBC6</accession>
<dbReference type="SUPFAM" id="SSF56784">
    <property type="entry name" value="HAD-like"/>
    <property type="match status" value="1"/>
</dbReference>
<dbReference type="InterPro" id="IPR050155">
    <property type="entry name" value="HAD-like_hydrolase_sf"/>
</dbReference>
<comment type="function">
    <text evidence="3">Hydrolyzes pyrophosphate formed during P-Ser-HPr dephosphorylation by HPrK/P. Might play a role in controlling the intracellular pyrophosphate pool.</text>
</comment>
<keyword evidence="5" id="KW-1185">Reference proteome</keyword>
<dbReference type="InterPro" id="IPR041492">
    <property type="entry name" value="HAD_2"/>
</dbReference>
<evidence type="ECO:0000256" key="1">
    <source>
        <dbReference type="ARBA" id="ARBA00022801"/>
    </source>
</evidence>
<dbReference type="Proteomes" id="UP000588491">
    <property type="component" value="Unassembled WGS sequence"/>
</dbReference>
<evidence type="ECO:0000256" key="2">
    <source>
        <dbReference type="ARBA" id="ARBA00022842"/>
    </source>
</evidence>
<dbReference type="EC" id="3.6.1.1" evidence="3"/>
<evidence type="ECO:0000313" key="4">
    <source>
        <dbReference type="EMBL" id="NMO79121.1"/>
    </source>
</evidence>
<gene>
    <name evidence="3 4" type="primary">ppaX</name>
    <name evidence="4" type="ORF">HHU08_19390</name>
</gene>
<dbReference type="FunFam" id="3.40.50.1000:FF:000022">
    <property type="entry name" value="Phosphoglycolate phosphatase"/>
    <property type="match status" value="1"/>
</dbReference>
<evidence type="ECO:0000313" key="5">
    <source>
        <dbReference type="Proteomes" id="UP000588491"/>
    </source>
</evidence>
<dbReference type="NCBIfam" id="TIGR01509">
    <property type="entry name" value="HAD-SF-IA-v3"/>
    <property type="match status" value="1"/>
</dbReference>
<dbReference type="Pfam" id="PF13419">
    <property type="entry name" value="HAD_2"/>
    <property type="match status" value="1"/>
</dbReference>
<comment type="caution">
    <text evidence="4">The sequence shown here is derived from an EMBL/GenBank/DDBJ whole genome shotgun (WGS) entry which is preliminary data.</text>
</comment>
<dbReference type="SFLD" id="SFLDS00003">
    <property type="entry name" value="Haloacid_Dehalogenase"/>
    <property type="match status" value="1"/>
</dbReference>
<dbReference type="NCBIfam" id="NF009804">
    <property type="entry name" value="PRK13288.1"/>
    <property type="match status" value="1"/>
</dbReference>
<dbReference type="GO" id="GO:0006281">
    <property type="term" value="P:DNA repair"/>
    <property type="evidence" value="ECO:0007669"/>
    <property type="project" value="TreeGrafter"/>
</dbReference>